<feature type="domain" description="Enolpyruvate transferase" evidence="9">
    <location>
        <begin position="6"/>
        <end position="359"/>
    </location>
</feature>
<evidence type="ECO:0000256" key="2">
    <source>
        <dbReference type="ARBA" id="ARBA00009948"/>
    </source>
</evidence>
<evidence type="ECO:0000259" key="9">
    <source>
        <dbReference type="Pfam" id="PF00275"/>
    </source>
</evidence>
<keyword evidence="7" id="KW-0057">Aromatic amino acid biosynthesis</keyword>
<evidence type="ECO:0000256" key="5">
    <source>
        <dbReference type="ARBA" id="ARBA00022605"/>
    </source>
</evidence>
<comment type="pathway">
    <text evidence="1">Metabolic intermediate biosynthesis; chorismate biosynthesis; chorismate from D-erythrose 4-phosphate and phosphoenolpyruvate: step 6/7.</text>
</comment>
<dbReference type="GO" id="GO:0003866">
    <property type="term" value="F:3-phosphoshikimate 1-carboxyvinyltransferase activity"/>
    <property type="evidence" value="ECO:0007669"/>
    <property type="project" value="UniProtKB-EC"/>
</dbReference>
<dbReference type="GO" id="GO:0009423">
    <property type="term" value="P:chorismate biosynthetic process"/>
    <property type="evidence" value="ECO:0007669"/>
    <property type="project" value="UniProtKB-UniPathway"/>
</dbReference>
<dbReference type="CDD" id="cd01556">
    <property type="entry name" value="EPSP_synthase"/>
    <property type="match status" value="1"/>
</dbReference>
<sequence length="359" mass="38854">MRKIISKPQNINSTIRISGDKSISHRAAILNAMAEGTAEVENFCVGDDQESVIRCLKSLGTKITHTINYKDNHPIHSFTIIGNGKNGFKEPKSPLDCGNSGTCMRLISGLLAGQKFNTLVIGDDSLSKRPMNRIANPLKLMGANIRPLNNFSKDEIRAPFEIKGSNLNSINYKSPVSSAQVKSCILIAGAYADGITTITEPSKSRDHTERMMKAMGAEIEITDKKISIENSKLTAQNVVIPGDISSAAFWIILAACHKNAELFIPNIGLNPTRTGILEVLTKMGAKIDISNQKTELGEPRGDLTVQSSNLTGITIEGSIIPKIIDEIPILSLAACFASGETVIKDAQELRVKESDRIKA</sequence>
<dbReference type="Gene3D" id="3.65.10.10">
    <property type="entry name" value="Enolpyruvate transferase domain"/>
    <property type="match status" value="2"/>
</dbReference>
<feature type="non-terminal residue" evidence="10">
    <location>
        <position position="359"/>
    </location>
</feature>
<evidence type="ECO:0000256" key="3">
    <source>
        <dbReference type="ARBA" id="ARBA00012450"/>
    </source>
</evidence>
<proteinExistence type="inferred from homology"/>
<dbReference type="EMBL" id="UINC01024201">
    <property type="protein sequence ID" value="SVA97380.1"/>
    <property type="molecule type" value="Genomic_DNA"/>
</dbReference>
<dbReference type="GO" id="GO:0009073">
    <property type="term" value="P:aromatic amino acid family biosynthetic process"/>
    <property type="evidence" value="ECO:0007669"/>
    <property type="project" value="UniProtKB-KW"/>
</dbReference>
<dbReference type="UniPathway" id="UPA00053">
    <property type="reaction ID" value="UER00089"/>
</dbReference>
<dbReference type="PANTHER" id="PTHR21090">
    <property type="entry name" value="AROM/DEHYDROQUINATE SYNTHASE"/>
    <property type="match status" value="1"/>
</dbReference>
<keyword evidence="6" id="KW-0808">Transferase</keyword>
<dbReference type="SUPFAM" id="SSF55205">
    <property type="entry name" value="EPT/RTPC-like"/>
    <property type="match status" value="1"/>
</dbReference>
<dbReference type="Pfam" id="PF00275">
    <property type="entry name" value="EPSP_synthase"/>
    <property type="match status" value="1"/>
</dbReference>
<comment type="similarity">
    <text evidence="2">Belongs to the EPSP synthase family.</text>
</comment>
<keyword evidence="4" id="KW-0963">Cytoplasm</keyword>
<dbReference type="PANTHER" id="PTHR21090:SF5">
    <property type="entry name" value="PENTAFUNCTIONAL AROM POLYPEPTIDE"/>
    <property type="match status" value="1"/>
</dbReference>
<evidence type="ECO:0000256" key="4">
    <source>
        <dbReference type="ARBA" id="ARBA00022490"/>
    </source>
</evidence>
<dbReference type="InterPro" id="IPR036968">
    <property type="entry name" value="Enolpyruvate_Tfrase_sf"/>
</dbReference>
<dbReference type="InterPro" id="IPR006264">
    <property type="entry name" value="EPSP_synthase"/>
</dbReference>
<keyword evidence="5" id="KW-0028">Amino-acid biosynthesis</keyword>
<dbReference type="GO" id="GO:0008652">
    <property type="term" value="P:amino acid biosynthetic process"/>
    <property type="evidence" value="ECO:0007669"/>
    <property type="project" value="UniProtKB-KW"/>
</dbReference>
<dbReference type="InterPro" id="IPR001986">
    <property type="entry name" value="Enolpyruvate_Tfrase_dom"/>
</dbReference>
<dbReference type="InterPro" id="IPR013792">
    <property type="entry name" value="RNA3'P_cycl/enolpyr_Trfase_a/b"/>
</dbReference>
<reference evidence="10" key="1">
    <citation type="submission" date="2018-05" db="EMBL/GenBank/DDBJ databases">
        <authorList>
            <person name="Lanie J.A."/>
            <person name="Ng W.-L."/>
            <person name="Kazmierczak K.M."/>
            <person name="Andrzejewski T.M."/>
            <person name="Davidsen T.M."/>
            <person name="Wayne K.J."/>
            <person name="Tettelin H."/>
            <person name="Glass J.I."/>
            <person name="Rusch D."/>
            <person name="Podicherti R."/>
            <person name="Tsui H.-C.T."/>
            <person name="Winkler M.E."/>
        </authorList>
    </citation>
    <scope>NUCLEOTIDE SEQUENCE</scope>
</reference>
<evidence type="ECO:0000256" key="1">
    <source>
        <dbReference type="ARBA" id="ARBA00004811"/>
    </source>
</evidence>
<dbReference type="NCBIfam" id="TIGR01356">
    <property type="entry name" value="aroA"/>
    <property type="match status" value="1"/>
</dbReference>
<evidence type="ECO:0000256" key="7">
    <source>
        <dbReference type="ARBA" id="ARBA00023141"/>
    </source>
</evidence>
<organism evidence="10">
    <name type="scientific">marine metagenome</name>
    <dbReference type="NCBI Taxonomy" id="408172"/>
    <lineage>
        <taxon>unclassified sequences</taxon>
        <taxon>metagenomes</taxon>
        <taxon>ecological metagenomes</taxon>
    </lineage>
</organism>
<protein>
    <recommendedName>
        <fullName evidence="3">3-phosphoshikimate 1-carboxyvinyltransferase</fullName>
        <ecNumber evidence="3">2.5.1.19</ecNumber>
    </recommendedName>
</protein>
<evidence type="ECO:0000256" key="6">
    <source>
        <dbReference type="ARBA" id="ARBA00022679"/>
    </source>
</evidence>
<comment type="catalytic activity">
    <reaction evidence="8">
        <text>3-phosphoshikimate + phosphoenolpyruvate = 5-O-(1-carboxyvinyl)-3-phosphoshikimate + phosphate</text>
        <dbReference type="Rhea" id="RHEA:21256"/>
        <dbReference type="ChEBI" id="CHEBI:43474"/>
        <dbReference type="ChEBI" id="CHEBI:57701"/>
        <dbReference type="ChEBI" id="CHEBI:58702"/>
        <dbReference type="ChEBI" id="CHEBI:145989"/>
        <dbReference type="EC" id="2.5.1.19"/>
    </reaction>
    <physiologicalReaction direction="left-to-right" evidence="8">
        <dbReference type="Rhea" id="RHEA:21257"/>
    </physiologicalReaction>
</comment>
<dbReference type="EC" id="2.5.1.19" evidence="3"/>
<name>A0A382A7A9_9ZZZZ</name>
<evidence type="ECO:0000256" key="8">
    <source>
        <dbReference type="ARBA" id="ARBA00044633"/>
    </source>
</evidence>
<accession>A0A382A7A9</accession>
<evidence type="ECO:0000313" key="10">
    <source>
        <dbReference type="EMBL" id="SVA97380.1"/>
    </source>
</evidence>
<gene>
    <name evidence="10" type="ORF">METZ01_LOCUS150234</name>
</gene>
<dbReference type="FunFam" id="3.65.10.10:FF:000005">
    <property type="entry name" value="3-phosphoshikimate 1-carboxyvinyltransferase"/>
    <property type="match status" value="1"/>
</dbReference>
<dbReference type="AlphaFoldDB" id="A0A382A7A9"/>